<dbReference type="PIRSF" id="PIRSF018266">
    <property type="entry name" value="FecR"/>
    <property type="match status" value="1"/>
</dbReference>
<keyword evidence="1" id="KW-0812">Transmembrane</keyword>
<dbReference type="GO" id="GO:0016989">
    <property type="term" value="F:sigma factor antagonist activity"/>
    <property type="evidence" value="ECO:0007669"/>
    <property type="project" value="TreeGrafter"/>
</dbReference>
<organism evidence="4 5">
    <name type="scientific">Achromobacter deleyi</name>
    <dbReference type="NCBI Taxonomy" id="1353891"/>
    <lineage>
        <taxon>Bacteria</taxon>
        <taxon>Pseudomonadati</taxon>
        <taxon>Pseudomonadota</taxon>
        <taxon>Betaproteobacteria</taxon>
        <taxon>Burkholderiales</taxon>
        <taxon>Alcaligenaceae</taxon>
        <taxon>Achromobacter</taxon>
    </lineage>
</organism>
<dbReference type="Gene3D" id="3.55.50.30">
    <property type="match status" value="1"/>
</dbReference>
<dbReference type="InterPro" id="IPR032623">
    <property type="entry name" value="FecR_N"/>
</dbReference>
<keyword evidence="1" id="KW-1133">Transmembrane helix</keyword>
<feature type="domain" description="FecR N-terminal" evidence="3">
    <location>
        <begin position="16"/>
        <end position="57"/>
    </location>
</feature>
<dbReference type="RefSeq" id="WP_198486831.1">
    <property type="nucleotide sequence ID" value="NZ_CP065997.1"/>
</dbReference>
<proteinExistence type="predicted"/>
<protein>
    <submittedName>
        <fullName evidence="4">FecR domain-containing protein</fullName>
    </submittedName>
</protein>
<evidence type="ECO:0000256" key="1">
    <source>
        <dbReference type="SAM" id="Phobius"/>
    </source>
</evidence>
<feature type="domain" description="FecR protein" evidence="2">
    <location>
        <begin position="118"/>
        <end position="206"/>
    </location>
</feature>
<keyword evidence="1" id="KW-0472">Membrane</keyword>
<evidence type="ECO:0000259" key="2">
    <source>
        <dbReference type="Pfam" id="PF04773"/>
    </source>
</evidence>
<dbReference type="Gene3D" id="2.60.120.1440">
    <property type="match status" value="1"/>
</dbReference>
<dbReference type="InterPro" id="IPR006860">
    <property type="entry name" value="FecR"/>
</dbReference>
<dbReference type="Pfam" id="PF16220">
    <property type="entry name" value="DUF4880"/>
    <property type="match status" value="1"/>
</dbReference>
<evidence type="ECO:0000259" key="3">
    <source>
        <dbReference type="Pfam" id="PF16220"/>
    </source>
</evidence>
<dbReference type="Pfam" id="PF04773">
    <property type="entry name" value="FecR"/>
    <property type="match status" value="1"/>
</dbReference>
<dbReference type="InterPro" id="IPR012373">
    <property type="entry name" value="Ferrdict_sens_TM"/>
</dbReference>
<dbReference type="PANTHER" id="PTHR30273:SF2">
    <property type="entry name" value="PROTEIN FECR"/>
    <property type="match status" value="1"/>
</dbReference>
<evidence type="ECO:0000313" key="5">
    <source>
        <dbReference type="Proteomes" id="UP000595231"/>
    </source>
</evidence>
<gene>
    <name evidence="4" type="ORF">I6I07_12175</name>
</gene>
<evidence type="ECO:0000313" key="4">
    <source>
        <dbReference type="EMBL" id="QQB37296.1"/>
    </source>
</evidence>
<dbReference type="AlphaFoldDB" id="A0A7T4E6K4"/>
<dbReference type="PANTHER" id="PTHR30273">
    <property type="entry name" value="PERIPLASMIC SIGNAL SENSOR AND SIGMA FACTOR ACTIVATOR FECR-RELATED"/>
    <property type="match status" value="1"/>
</dbReference>
<name>A0A7T4E6K4_9BURK</name>
<reference evidence="4 5" key="1">
    <citation type="submission" date="2020-12" db="EMBL/GenBank/DDBJ databases">
        <title>FDA dAtabase for Regulatory Grade micrObial Sequences (FDA-ARGOS): Supporting development and validation of Infectious Disease Dx tests.</title>
        <authorList>
            <person name="Sproer C."/>
            <person name="Gronow S."/>
            <person name="Severitt S."/>
            <person name="Schroder I."/>
            <person name="Tallon L."/>
            <person name="Sadzewicz L."/>
            <person name="Zhao X."/>
            <person name="Boylan J."/>
            <person name="Ott S."/>
            <person name="Bowen H."/>
            <person name="Vavikolanu K."/>
            <person name="Mehta A."/>
            <person name="Aluvathingal J."/>
            <person name="Nadendla S."/>
            <person name="Lowell S."/>
            <person name="Myers T."/>
            <person name="Yan Y."/>
            <person name="Sichtig H."/>
        </authorList>
    </citation>
    <scope>NUCLEOTIDE SEQUENCE [LARGE SCALE GENOMIC DNA]</scope>
    <source>
        <strain evidence="4 5">FDAARGOS_1050</strain>
    </source>
</reference>
<dbReference type="Proteomes" id="UP000595231">
    <property type="component" value="Chromosome"/>
</dbReference>
<feature type="transmembrane region" description="Helical" evidence="1">
    <location>
        <begin position="89"/>
        <end position="109"/>
    </location>
</feature>
<dbReference type="EMBL" id="CP065997">
    <property type="protein sequence ID" value="QQB37296.1"/>
    <property type="molecule type" value="Genomic_DNA"/>
</dbReference>
<sequence>MNISRYFTCAAEALEREADTWVRRIQSGQATRRDALALREWCARSDAHAAAFERARRAWAELGAAGREFRAVHPRTAPAPSGRRRFLRMGLAGVGTATAAVALAPLGWWSTLAGLGADYSTGVGEQRTVEWGGQAVVELDAHTRMNVSDGQRRLALLEGQAAISCPQAQQALTVSAGAGEMVVGGATVGLRRIGDSVTVTCLSGQVAIRHPRAELALRAGQQASYDADAVMTPVRADLEQAMGWREGVLVFRDMPLADAVAEINRYRPGRILVLGDALAARRVSGRFQIARLDLAIDRISEAFGAHVSTLPKGVVVLS</sequence>
<accession>A0A7T4E6K4</accession>